<organism evidence="1 2">
    <name type="scientific">Afipia massiliensis</name>
    <dbReference type="NCBI Taxonomy" id="211460"/>
    <lineage>
        <taxon>Bacteria</taxon>
        <taxon>Pseudomonadati</taxon>
        <taxon>Pseudomonadota</taxon>
        <taxon>Alphaproteobacteria</taxon>
        <taxon>Hyphomicrobiales</taxon>
        <taxon>Nitrobacteraceae</taxon>
        <taxon>Afipia</taxon>
    </lineage>
</organism>
<dbReference type="EMBL" id="JACHIJ010000002">
    <property type="protein sequence ID" value="MBB5051488.1"/>
    <property type="molecule type" value="Genomic_DNA"/>
</dbReference>
<dbReference type="Proteomes" id="UP000521227">
    <property type="component" value="Unassembled WGS sequence"/>
</dbReference>
<protein>
    <submittedName>
        <fullName evidence="1">Uncharacterized protein</fullName>
    </submittedName>
</protein>
<proteinExistence type="predicted"/>
<name>A0A840N0J1_9BRAD</name>
<evidence type="ECO:0000313" key="2">
    <source>
        <dbReference type="Proteomes" id="UP000521227"/>
    </source>
</evidence>
<accession>A0A840N0J1</accession>
<comment type="caution">
    <text evidence="1">The sequence shown here is derived from an EMBL/GenBank/DDBJ whole genome shotgun (WGS) entry which is preliminary data.</text>
</comment>
<gene>
    <name evidence="1" type="ORF">HNQ36_001442</name>
</gene>
<sequence>MPGPNSGPYDAGARRRIGHEIEARNRHKGSTAVLLADPHGERVQLGAVPLEKTVADNFVIHFVQDAVVTPLIQRSEQLRIWNVRNRANQASELAVRVWMPAPPADVRCGFRCVLSLRDQDTS</sequence>
<dbReference type="AlphaFoldDB" id="A0A840N0J1"/>
<reference evidence="1 2" key="1">
    <citation type="submission" date="2020-08" db="EMBL/GenBank/DDBJ databases">
        <title>Genomic Encyclopedia of Type Strains, Phase IV (KMG-IV): sequencing the most valuable type-strain genomes for metagenomic binning, comparative biology and taxonomic classification.</title>
        <authorList>
            <person name="Goeker M."/>
        </authorList>
    </citation>
    <scope>NUCLEOTIDE SEQUENCE [LARGE SCALE GENOMIC DNA]</scope>
    <source>
        <strain evidence="1 2">DSM 17498</strain>
    </source>
</reference>
<evidence type="ECO:0000313" key="1">
    <source>
        <dbReference type="EMBL" id="MBB5051488.1"/>
    </source>
</evidence>